<organism evidence="1 2">
    <name type="scientific">Cichorium intybus</name>
    <name type="common">Chicory</name>
    <dbReference type="NCBI Taxonomy" id="13427"/>
    <lineage>
        <taxon>Eukaryota</taxon>
        <taxon>Viridiplantae</taxon>
        <taxon>Streptophyta</taxon>
        <taxon>Embryophyta</taxon>
        <taxon>Tracheophyta</taxon>
        <taxon>Spermatophyta</taxon>
        <taxon>Magnoliopsida</taxon>
        <taxon>eudicotyledons</taxon>
        <taxon>Gunneridae</taxon>
        <taxon>Pentapetalae</taxon>
        <taxon>asterids</taxon>
        <taxon>campanulids</taxon>
        <taxon>Asterales</taxon>
        <taxon>Asteraceae</taxon>
        <taxon>Cichorioideae</taxon>
        <taxon>Cichorieae</taxon>
        <taxon>Cichoriinae</taxon>
        <taxon>Cichorium</taxon>
    </lineage>
</organism>
<proteinExistence type="predicted"/>
<evidence type="ECO:0000313" key="2">
    <source>
        <dbReference type="Proteomes" id="UP001055811"/>
    </source>
</evidence>
<reference evidence="2" key="1">
    <citation type="journal article" date="2022" name="Mol. Ecol. Resour.">
        <title>The genomes of chicory, endive, great burdock and yacon provide insights into Asteraceae palaeo-polyploidization history and plant inulin production.</title>
        <authorList>
            <person name="Fan W."/>
            <person name="Wang S."/>
            <person name="Wang H."/>
            <person name="Wang A."/>
            <person name="Jiang F."/>
            <person name="Liu H."/>
            <person name="Zhao H."/>
            <person name="Xu D."/>
            <person name="Zhang Y."/>
        </authorList>
    </citation>
    <scope>NUCLEOTIDE SEQUENCE [LARGE SCALE GENOMIC DNA]</scope>
    <source>
        <strain evidence="2">cv. Punajuju</strain>
    </source>
</reference>
<keyword evidence="2" id="KW-1185">Reference proteome</keyword>
<name>A0ACB9CUD7_CICIN</name>
<gene>
    <name evidence="1" type="ORF">L2E82_27912</name>
</gene>
<protein>
    <submittedName>
        <fullName evidence="1">Uncharacterized protein</fullName>
    </submittedName>
</protein>
<dbReference type="Proteomes" id="UP001055811">
    <property type="component" value="Linkage Group LG05"/>
</dbReference>
<reference evidence="1 2" key="2">
    <citation type="journal article" date="2022" name="Mol. Ecol. Resour.">
        <title>The genomes of chicory, endive, great burdock and yacon provide insights into Asteraceae paleo-polyploidization history and plant inulin production.</title>
        <authorList>
            <person name="Fan W."/>
            <person name="Wang S."/>
            <person name="Wang H."/>
            <person name="Wang A."/>
            <person name="Jiang F."/>
            <person name="Liu H."/>
            <person name="Zhao H."/>
            <person name="Xu D."/>
            <person name="Zhang Y."/>
        </authorList>
    </citation>
    <scope>NUCLEOTIDE SEQUENCE [LARGE SCALE GENOMIC DNA]</scope>
    <source>
        <strain evidence="2">cv. Punajuju</strain>
        <tissue evidence="1">Leaves</tissue>
    </source>
</reference>
<dbReference type="EMBL" id="CM042013">
    <property type="protein sequence ID" value="KAI3737897.1"/>
    <property type="molecule type" value="Genomic_DNA"/>
</dbReference>
<accession>A0ACB9CUD7</accession>
<comment type="caution">
    <text evidence="1">The sequence shown here is derived from an EMBL/GenBank/DDBJ whole genome shotgun (WGS) entry which is preliminary data.</text>
</comment>
<sequence length="123" mass="13918">MYFIYTSTISGVCSQTLSISKIEISDFGLAKLVGRANDDEASVTRVVGTYVPQGCTSVPSITDSEKLPLNTLVELLDSPLHNYFKQKDCLKCFFCFHWILIQFKRQLGPFDSRFRSMACFARN</sequence>
<evidence type="ECO:0000313" key="1">
    <source>
        <dbReference type="EMBL" id="KAI3737897.1"/>
    </source>
</evidence>